<reference evidence="2" key="1">
    <citation type="submission" date="2016-10" db="EMBL/GenBank/DDBJ databases">
        <authorList>
            <person name="Wibberg D."/>
        </authorList>
    </citation>
    <scope>NUCLEOTIDE SEQUENCE [LARGE SCALE GENOMIC DNA]</scope>
</reference>
<dbReference type="EMBL" id="FMUE01000003">
    <property type="protein sequence ID" value="SCX19642.1"/>
    <property type="molecule type" value="Genomic_DNA"/>
</dbReference>
<name>A0A1R3TUC8_9HYPH</name>
<proteinExistence type="predicted"/>
<organism evidence="1 2">
    <name type="scientific">Agrobacterium rosae</name>
    <dbReference type="NCBI Taxonomy" id="1972867"/>
    <lineage>
        <taxon>Bacteria</taxon>
        <taxon>Pseudomonadati</taxon>
        <taxon>Pseudomonadota</taxon>
        <taxon>Alphaproteobacteria</taxon>
        <taxon>Hyphomicrobiales</taxon>
        <taxon>Rhizobiaceae</taxon>
        <taxon>Rhizobium/Agrobacterium group</taxon>
        <taxon>Agrobacterium</taxon>
    </lineage>
</organism>
<evidence type="ECO:0000313" key="1">
    <source>
        <dbReference type="EMBL" id="SCX19642.1"/>
    </source>
</evidence>
<gene>
    <name evidence="1" type="ORF">DSM25559_1874</name>
</gene>
<dbReference type="STRING" id="1907666.DSM25559_1874"/>
<protein>
    <submittedName>
        <fullName evidence="1">Uncharacterized protein</fullName>
    </submittedName>
</protein>
<dbReference type="RefSeq" id="WP_077119271.1">
    <property type="nucleotide sequence ID" value="NZ_FMUE01000003.1"/>
</dbReference>
<sequence>MVIDIPLPHWRPDAADIANPGLKVAKNVYPTAGNQQGSVVYRPLKSAKLYASTAFAGEPRGLMVGYDSSQTAVIFGGDESDLYKYVPSTSKWVNVSRTGGYTTANEENWRAITYASSVIATNYSDFPQWVNCDDPAQFDNLTSLVRGRFIASHRGFTILANTHDLFDGPQSTRVRWSALTDPFDWAFSQSTQADFQDLTNTGAITGLIADEDVWVFCQNAIVRMHYEGTPWIYRFITVVDGRGCTIPQSLITKDGVSYFYGGDGWYSFKGGQVAPIGVAKVDSFFASDVDTSATHKMTVSADPTEPLIYWTYPSQSATNKNADRTLIFNYLTGEWSLADARTEYQYSAVTVPWTIDQLDYYGTIDNIPSPFGSQVWAGGNETLWGLDNDGAVYTMGGPNLPVTIETAEMQISQSLANSKTDRATVTAVRPIFQSAGTANIQIGSKQIPNEELEWSEGKATHPATGYANVRNQARYHSIRVNITGNFDKLSAIQVDAKAAGGR</sequence>
<accession>A0A1R3TUC8</accession>
<evidence type="ECO:0000313" key="2">
    <source>
        <dbReference type="Proteomes" id="UP000187891"/>
    </source>
</evidence>
<dbReference type="Proteomes" id="UP000187891">
    <property type="component" value="Unassembled WGS sequence"/>
</dbReference>
<dbReference type="AlphaFoldDB" id="A0A1R3TUC8"/>